<dbReference type="EMBL" id="MU864404">
    <property type="protein sequence ID" value="KAK4187330.1"/>
    <property type="molecule type" value="Genomic_DNA"/>
</dbReference>
<evidence type="ECO:0000313" key="4">
    <source>
        <dbReference type="Proteomes" id="UP001302126"/>
    </source>
</evidence>
<reference evidence="3" key="1">
    <citation type="journal article" date="2023" name="Mol. Phylogenet. Evol.">
        <title>Genome-scale phylogeny and comparative genomics of the fungal order Sordariales.</title>
        <authorList>
            <person name="Hensen N."/>
            <person name="Bonometti L."/>
            <person name="Westerberg I."/>
            <person name="Brannstrom I.O."/>
            <person name="Guillou S."/>
            <person name="Cros-Aarteil S."/>
            <person name="Calhoun S."/>
            <person name="Haridas S."/>
            <person name="Kuo A."/>
            <person name="Mondo S."/>
            <person name="Pangilinan J."/>
            <person name="Riley R."/>
            <person name="LaButti K."/>
            <person name="Andreopoulos B."/>
            <person name="Lipzen A."/>
            <person name="Chen C."/>
            <person name="Yan M."/>
            <person name="Daum C."/>
            <person name="Ng V."/>
            <person name="Clum A."/>
            <person name="Steindorff A."/>
            <person name="Ohm R.A."/>
            <person name="Martin F."/>
            <person name="Silar P."/>
            <person name="Natvig D.O."/>
            <person name="Lalanne C."/>
            <person name="Gautier V."/>
            <person name="Ament-Velasquez S.L."/>
            <person name="Kruys A."/>
            <person name="Hutchinson M.I."/>
            <person name="Powell A.J."/>
            <person name="Barry K."/>
            <person name="Miller A.N."/>
            <person name="Grigoriev I.V."/>
            <person name="Debuchy R."/>
            <person name="Gladieux P."/>
            <person name="Hiltunen Thoren M."/>
            <person name="Johannesson H."/>
        </authorList>
    </citation>
    <scope>NUCLEOTIDE SEQUENCE</scope>
    <source>
        <strain evidence="3">PSN309</strain>
    </source>
</reference>
<organism evidence="3 4">
    <name type="scientific">Podospora australis</name>
    <dbReference type="NCBI Taxonomy" id="1536484"/>
    <lineage>
        <taxon>Eukaryota</taxon>
        <taxon>Fungi</taxon>
        <taxon>Dikarya</taxon>
        <taxon>Ascomycota</taxon>
        <taxon>Pezizomycotina</taxon>
        <taxon>Sordariomycetes</taxon>
        <taxon>Sordariomycetidae</taxon>
        <taxon>Sordariales</taxon>
        <taxon>Podosporaceae</taxon>
        <taxon>Podospora</taxon>
    </lineage>
</organism>
<evidence type="ECO:0000256" key="1">
    <source>
        <dbReference type="SAM" id="MobiDB-lite"/>
    </source>
</evidence>
<dbReference type="InterPro" id="IPR010730">
    <property type="entry name" value="HET"/>
</dbReference>
<keyword evidence="4" id="KW-1185">Reference proteome</keyword>
<dbReference type="Pfam" id="PF06985">
    <property type="entry name" value="HET"/>
    <property type="match status" value="1"/>
</dbReference>
<dbReference type="AlphaFoldDB" id="A0AAN7AIX4"/>
<feature type="region of interest" description="Disordered" evidence="1">
    <location>
        <begin position="1"/>
        <end position="24"/>
    </location>
</feature>
<accession>A0AAN7AIX4</accession>
<gene>
    <name evidence="3" type="ORF">QBC35DRAFT_498813</name>
</gene>
<dbReference type="Pfam" id="PF26639">
    <property type="entry name" value="Het-6_barrel"/>
    <property type="match status" value="1"/>
</dbReference>
<feature type="domain" description="Heterokaryon incompatibility" evidence="2">
    <location>
        <begin position="69"/>
        <end position="224"/>
    </location>
</feature>
<reference evidence="3" key="2">
    <citation type="submission" date="2023-05" db="EMBL/GenBank/DDBJ databases">
        <authorList>
            <consortium name="Lawrence Berkeley National Laboratory"/>
            <person name="Steindorff A."/>
            <person name="Hensen N."/>
            <person name="Bonometti L."/>
            <person name="Westerberg I."/>
            <person name="Brannstrom I.O."/>
            <person name="Guillou S."/>
            <person name="Cros-Aarteil S."/>
            <person name="Calhoun S."/>
            <person name="Haridas S."/>
            <person name="Kuo A."/>
            <person name="Mondo S."/>
            <person name="Pangilinan J."/>
            <person name="Riley R."/>
            <person name="Labutti K."/>
            <person name="Andreopoulos B."/>
            <person name="Lipzen A."/>
            <person name="Chen C."/>
            <person name="Yanf M."/>
            <person name="Daum C."/>
            <person name="Ng V."/>
            <person name="Clum A."/>
            <person name="Ohm R."/>
            <person name="Martin F."/>
            <person name="Silar P."/>
            <person name="Natvig D."/>
            <person name="Lalanne C."/>
            <person name="Gautier V."/>
            <person name="Ament-Velasquez S.L."/>
            <person name="Kruys A."/>
            <person name="Hutchinson M.I."/>
            <person name="Powell A.J."/>
            <person name="Barry K."/>
            <person name="Miller A.N."/>
            <person name="Grigoriev I.V."/>
            <person name="Debuchy R."/>
            <person name="Gladieux P."/>
            <person name="Thoren M.H."/>
            <person name="Johannesson H."/>
        </authorList>
    </citation>
    <scope>NUCLEOTIDE SEQUENCE</scope>
    <source>
        <strain evidence="3">PSN309</strain>
    </source>
</reference>
<evidence type="ECO:0000313" key="3">
    <source>
        <dbReference type="EMBL" id="KAK4187330.1"/>
    </source>
</evidence>
<dbReference type="InterPro" id="IPR052895">
    <property type="entry name" value="HetReg/Transcr_Mod"/>
</dbReference>
<feature type="compositionally biased region" description="Polar residues" evidence="1">
    <location>
        <begin position="1"/>
        <end position="12"/>
    </location>
</feature>
<protein>
    <submittedName>
        <fullName evidence="3">Heterokaryon incompatibility protein-domain-containing protein</fullName>
    </submittedName>
</protein>
<dbReference type="PANTHER" id="PTHR24148">
    <property type="entry name" value="ANKYRIN REPEAT DOMAIN-CONTAINING PROTEIN 39 HOMOLOG-RELATED"/>
    <property type="match status" value="1"/>
</dbReference>
<sequence>MAVPSATSNPMDSPTPPGPVIPRVDSDKKEFRLLYLEPWKEITNNNTPPEIRCTLKVSSFDGPLPHPEYYALSYVWGDPKDLISITVNDGEFKCTRSLHKALTKLAQNTDSATMILWADAICIDQTNPEERAHQVGRMMRHIYKEAQEVLAFLGDPYEGVDTAIKYLLKAAQHPECHLDPTLKPCLTVGKKKRARLSAGDQELGRNLVQLFNLPWWDRVWTVQEFVLAKEVHFFCGDRVVSAGLILKAIDNIDKHVLSCCESFASAFYERFVFLRRSSSFTSSSSSSECAGTDVSVANSTVWQAFSRMRALAGNAGKCQVNHLSPGLYRSRLSSDPRDKIYGLLGLSADGLSRHVALNYDAPVEQVFEDFTLLHIEHTGGLDLLGLLGGEKTSSSLNLPSYVPDWTLSPGNTWSMDEGWMITLVDRSLFSRSYYNASRGTSPNWRRYKPAEENLKAVTVNGFVFDTISFASKERINPWENPEDCKKWAVEVETQVNATLKNKDDAEELFLRALCGNLVAKRSEPSIVKWIKQPPDGGRGKYLPLARGFWKAVVKTGSRSKGAKYSRVDWPIQLVSRGRSFIITDNGYIGWADNRCAPGDVIAILGGGAAPFVLSPVKDSTGKLSRYRVSGDAYIQGIMQGEAMDDPPGSGNIRKFDELILI</sequence>
<evidence type="ECO:0000259" key="2">
    <source>
        <dbReference type="Pfam" id="PF06985"/>
    </source>
</evidence>
<comment type="caution">
    <text evidence="3">The sequence shown here is derived from an EMBL/GenBank/DDBJ whole genome shotgun (WGS) entry which is preliminary data.</text>
</comment>
<name>A0AAN7AIX4_9PEZI</name>
<dbReference type="Proteomes" id="UP001302126">
    <property type="component" value="Unassembled WGS sequence"/>
</dbReference>
<dbReference type="PANTHER" id="PTHR24148:SF73">
    <property type="entry name" value="HET DOMAIN PROTEIN (AFU_ORTHOLOGUE AFUA_8G01020)"/>
    <property type="match status" value="1"/>
</dbReference>
<proteinExistence type="predicted"/>